<gene>
    <name evidence="3" type="ORF">NKR23_g7697</name>
</gene>
<feature type="compositionally biased region" description="Acidic residues" evidence="1">
    <location>
        <begin position="414"/>
        <end position="432"/>
    </location>
</feature>
<evidence type="ECO:0000313" key="4">
    <source>
        <dbReference type="Proteomes" id="UP001174694"/>
    </source>
</evidence>
<dbReference type="EMBL" id="JANBVO010000025">
    <property type="protein sequence ID" value="KAJ9141768.1"/>
    <property type="molecule type" value="Genomic_DNA"/>
</dbReference>
<comment type="caution">
    <text evidence="3">The sequence shown here is derived from an EMBL/GenBank/DDBJ whole genome shotgun (WGS) entry which is preliminary data.</text>
</comment>
<accession>A0AA38RMC6</accession>
<feature type="compositionally biased region" description="Low complexity" evidence="1">
    <location>
        <begin position="362"/>
        <end position="375"/>
    </location>
</feature>
<evidence type="ECO:0000256" key="1">
    <source>
        <dbReference type="SAM" id="MobiDB-lite"/>
    </source>
</evidence>
<protein>
    <recommendedName>
        <fullName evidence="2">WKF domain-containing protein</fullName>
    </recommendedName>
</protein>
<name>A0AA38RMC6_9PEZI</name>
<feature type="compositionally biased region" description="Basic residues" evidence="1">
    <location>
        <begin position="117"/>
        <end position="131"/>
    </location>
</feature>
<feature type="region of interest" description="Disordered" evidence="1">
    <location>
        <begin position="17"/>
        <end position="141"/>
    </location>
</feature>
<evidence type="ECO:0000259" key="2">
    <source>
        <dbReference type="Pfam" id="PF10180"/>
    </source>
</evidence>
<dbReference type="PANTHER" id="PTHR22306">
    <property type="entry name" value="CHROMOSOME 7 OPEN READING FRAME 50"/>
    <property type="match status" value="1"/>
</dbReference>
<feature type="compositionally biased region" description="Low complexity" evidence="1">
    <location>
        <begin position="397"/>
        <end position="413"/>
    </location>
</feature>
<feature type="compositionally biased region" description="Low complexity" evidence="1">
    <location>
        <begin position="297"/>
        <end position="318"/>
    </location>
</feature>
<feature type="compositionally biased region" description="Acidic residues" evidence="1">
    <location>
        <begin position="376"/>
        <end position="386"/>
    </location>
</feature>
<feature type="compositionally biased region" description="Polar residues" evidence="1">
    <location>
        <begin position="32"/>
        <end position="42"/>
    </location>
</feature>
<feature type="compositionally biased region" description="Acidic residues" evidence="1">
    <location>
        <begin position="351"/>
        <end position="361"/>
    </location>
</feature>
<keyword evidence="4" id="KW-1185">Reference proteome</keyword>
<dbReference type="AlphaFoldDB" id="A0AA38RMC6"/>
<evidence type="ECO:0000313" key="3">
    <source>
        <dbReference type="EMBL" id="KAJ9141768.1"/>
    </source>
</evidence>
<feature type="domain" description="WKF" evidence="2">
    <location>
        <begin position="146"/>
        <end position="208"/>
    </location>
</feature>
<dbReference type="PANTHER" id="PTHR22306:SF2">
    <property type="entry name" value="CHROMOSOME 7 OPEN READING FRAME 50"/>
    <property type="match status" value="1"/>
</dbReference>
<feature type="region of interest" description="Disordered" evidence="1">
    <location>
        <begin position="293"/>
        <end position="432"/>
    </location>
</feature>
<proteinExistence type="predicted"/>
<reference evidence="3" key="1">
    <citation type="submission" date="2022-07" db="EMBL/GenBank/DDBJ databases">
        <title>Fungi with potential for degradation of polypropylene.</title>
        <authorList>
            <person name="Gostincar C."/>
        </authorList>
    </citation>
    <scope>NUCLEOTIDE SEQUENCE</scope>
    <source>
        <strain evidence="3">EXF-13308</strain>
    </source>
</reference>
<sequence length="432" mass="47060">MPTQRVPAWKRLGLKLKAGASEESPAVHAASAHQQPNSTGSSIHAADVSARSSNNKRRQVPSASYPAPDHTAANKRPRRDDTYESSPALKRQKSVSFADGTKAGEQIAAVGETPTPKKPKKQKKKKKKPKPSAKESKPLSLEPSLEYLRQWHNARESWKFNKNHQTLLIKSVFDGTAIPSTDIDTFYLYIRDLKGFVRTRLLETAREIGKKDMEQGSAGFLEGTNEVEVKQQQYDEIINRLLQVQHDGNGSSSSNSTATKRKFDELAFLMQQADEEVKQRVLKRMRAELIADELSESGESSRSGGTTMSSSESSESAGRGVGDATTEKRVKLNDGSQQKVKRRRKMRTGVDDDSSDSDSDESSSSRSSSSSSSGSSDDESEDDEMELAPGNAAFETSSSSSSSSSSGSGSESASDSDGDESDEDRESENDDD</sequence>
<dbReference type="Pfam" id="PF10180">
    <property type="entry name" value="WKF"/>
    <property type="match status" value="1"/>
</dbReference>
<dbReference type="InterPro" id="IPR019327">
    <property type="entry name" value="WKF"/>
</dbReference>
<organism evidence="3 4">
    <name type="scientific">Pleurostoma richardsiae</name>
    <dbReference type="NCBI Taxonomy" id="41990"/>
    <lineage>
        <taxon>Eukaryota</taxon>
        <taxon>Fungi</taxon>
        <taxon>Dikarya</taxon>
        <taxon>Ascomycota</taxon>
        <taxon>Pezizomycotina</taxon>
        <taxon>Sordariomycetes</taxon>
        <taxon>Sordariomycetidae</taxon>
        <taxon>Calosphaeriales</taxon>
        <taxon>Pleurostomataceae</taxon>
        <taxon>Pleurostoma</taxon>
    </lineage>
</organism>
<dbReference type="Proteomes" id="UP001174694">
    <property type="component" value="Unassembled WGS sequence"/>
</dbReference>